<reference evidence="1 2" key="1">
    <citation type="journal article" date="2021" name="Elife">
        <title>Chloroplast acquisition without the gene transfer in kleptoplastic sea slugs, Plakobranchus ocellatus.</title>
        <authorList>
            <person name="Maeda T."/>
            <person name="Takahashi S."/>
            <person name="Yoshida T."/>
            <person name="Shimamura S."/>
            <person name="Takaki Y."/>
            <person name="Nagai Y."/>
            <person name="Toyoda A."/>
            <person name="Suzuki Y."/>
            <person name="Arimoto A."/>
            <person name="Ishii H."/>
            <person name="Satoh N."/>
            <person name="Nishiyama T."/>
            <person name="Hasebe M."/>
            <person name="Maruyama T."/>
            <person name="Minagawa J."/>
            <person name="Obokata J."/>
            <person name="Shigenobu S."/>
        </authorList>
    </citation>
    <scope>NUCLEOTIDE SEQUENCE [LARGE SCALE GENOMIC DNA]</scope>
</reference>
<dbReference type="EMBL" id="BLXT01008461">
    <property type="protein sequence ID" value="GFO49238.1"/>
    <property type="molecule type" value="Genomic_DNA"/>
</dbReference>
<accession>A0AAV4DYS4</accession>
<protein>
    <submittedName>
        <fullName evidence="1">Uncharacterized protein</fullName>
    </submittedName>
</protein>
<name>A0AAV4DYS4_9GAST</name>
<evidence type="ECO:0000313" key="2">
    <source>
        <dbReference type="Proteomes" id="UP000735302"/>
    </source>
</evidence>
<gene>
    <name evidence="1" type="ORF">PoB_007574300</name>
</gene>
<comment type="caution">
    <text evidence="1">The sequence shown here is derived from an EMBL/GenBank/DDBJ whole genome shotgun (WGS) entry which is preliminary data.</text>
</comment>
<proteinExistence type="predicted"/>
<sequence length="108" mass="12393">MQILKPTIMIQKPETSVKHLRSALLLGIQCPISEIDDLFDEYEQFADTINAKICHCQTVGFYKEMFGSSSRSGNSGSERGFSENKMALDQNMRERTLIARRTIKDYIR</sequence>
<dbReference type="AlphaFoldDB" id="A0AAV4DYS4"/>
<organism evidence="1 2">
    <name type="scientific">Plakobranchus ocellatus</name>
    <dbReference type="NCBI Taxonomy" id="259542"/>
    <lineage>
        <taxon>Eukaryota</taxon>
        <taxon>Metazoa</taxon>
        <taxon>Spiralia</taxon>
        <taxon>Lophotrochozoa</taxon>
        <taxon>Mollusca</taxon>
        <taxon>Gastropoda</taxon>
        <taxon>Heterobranchia</taxon>
        <taxon>Euthyneura</taxon>
        <taxon>Panpulmonata</taxon>
        <taxon>Sacoglossa</taxon>
        <taxon>Placobranchoidea</taxon>
        <taxon>Plakobranchidae</taxon>
        <taxon>Plakobranchus</taxon>
    </lineage>
</organism>
<evidence type="ECO:0000313" key="1">
    <source>
        <dbReference type="EMBL" id="GFO49238.1"/>
    </source>
</evidence>
<dbReference type="Proteomes" id="UP000735302">
    <property type="component" value="Unassembled WGS sequence"/>
</dbReference>
<keyword evidence="2" id="KW-1185">Reference proteome</keyword>